<dbReference type="Pfam" id="PF08161">
    <property type="entry name" value="RRP12_HEAT"/>
    <property type="match status" value="1"/>
</dbReference>
<proteinExistence type="inferred from homology"/>
<dbReference type="Pfam" id="PF25772">
    <property type="entry name" value="HEAT_RRP12_N"/>
    <property type="match status" value="1"/>
</dbReference>
<reference evidence="8" key="1">
    <citation type="submission" date="2022-11" db="UniProtKB">
        <authorList>
            <consortium name="WormBaseParasite"/>
        </authorList>
    </citation>
    <scope>IDENTIFICATION</scope>
</reference>
<name>A0A915PH65_9BILA</name>
<evidence type="ECO:0000313" key="8">
    <source>
        <dbReference type="WBParaSite" id="sdigi.contig17.g1563.t1"/>
    </source>
</evidence>
<feature type="compositionally biased region" description="Basic and acidic residues" evidence="4">
    <location>
        <begin position="1203"/>
        <end position="1213"/>
    </location>
</feature>
<accession>A0A915PH65</accession>
<dbReference type="PANTHER" id="PTHR48287">
    <property type="entry name" value="ARM REPEAT SUPERFAMILY PROTEIN"/>
    <property type="match status" value="1"/>
</dbReference>
<evidence type="ECO:0000313" key="7">
    <source>
        <dbReference type="Proteomes" id="UP000887581"/>
    </source>
</evidence>
<dbReference type="InterPro" id="IPR052087">
    <property type="entry name" value="RRP12"/>
</dbReference>
<feature type="domain" description="RRP12 HEAT" evidence="5">
    <location>
        <begin position="527"/>
        <end position="765"/>
    </location>
</feature>
<keyword evidence="7" id="KW-1185">Reference proteome</keyword>
<evidence type="ECO:0000256" key="4">
    <source>
        <dbReference type="SAM" id="MobiDB-lite"/>
    </source>
</evidence>
<evidence type="ECO:0000256" key="2">
    <source>
        <dbReference type="ARBA" id="ARBA00007690"/>
    </source>
</evidence>
<dbReference type="Proteomes" id="UP000887581">
    <property type="component" value="Unplaced"/>
</dbReference>
<feature type="region of interest" description="Disordered" evidence="4">
    <location>
        <begin position="52"/>
        <end position="72"/>
    </location>
</feature>
<dbReference type="InterPro" id="IPR016024">
    <property type="entry name" value="ARM-type_fold"/>
</dbReference>
<protein>
    <submittedName>
        <fullName evidence="8">Ribosomal RNA-processing protein 12-like conserved domain-containing protein</fullName>
    </submittedName>
</protein>
<comment type="similarity">
    <text evidence="2">Belongs to the RRP12 family.</text>
</comment>
<dbReference type="InterPro" id="IPR057860">
    <property type="entry name" value="HEAT_RRP12_N"/>
</dbReference>
<dbReference type="WBParaSite" id="sdigi.contig17.g1563.t1">
    <property type="protein sequence ID" value="sdigi.contig17.g1563.t1"/>
    <property type="gene ID" value="sdigi.contig17.g1563"/>
</dbReference>
<feature type="region of interest" description="Disordered" evidence="4">
    <location>
        <begin position="1203"/>
        <end position="1245"/>
    </location>
</feature>
<evidence type="ECO:0000256" key="1">
    <source>
        <dbReference type="ARBA" id="ARBA00004123"/>
    </source>
</evidence>
<dbReference type="InterPro" id="IPR012978">
    <property type="entry name" value="HEAT_RRP12"/>
</dbReference>
<dbReference type="InterPro" id="IPR011989">
    <property type="entry name" value="ARM-like"/>
</dbReference>
<evidence type="ECO:0000259" key="6">
    <source>
        <dbReference type="Pfam" id="PF25772"/>
    </source>
</evidence>
<dbReference type="PANTHER" id="PTHR48287:SF1">
    <property type="entry name" value="ARM REPEAT SUPERFAMILY PROTEIN"/>
    <property type="match status" value="1"/>
</dbReference>
<dbReference type="SUPFAM" id="SSF48371">
    <property type="entry name" value="ARM repeat"/>
    <property type="match status" value="1"/>
</dbReference>
<sequence>MQAPQIEQGSRHYPVENFAWRSCLLLDPVNLLGDECLHACPARLLNTLPHETTTPYRFHSPRKPPSRNTSLRAANVQRSRRIVLQRLMVETQTYSNLTITSSESNPSITRHREVAKAVRTFQKVPFISADENYDAESKNGDMMLQQIPLHKLQIGDVEVEETKSMTSSFSERNSMESELSQFTSCTNPTFDPVHRLWRSGSVLQKEVVAVLAATAELIKDNSGIESDTEYFAALLTVIEATPTSDESRLAAAAYLLGLVAKKVDKSILCKCFSRAHEILEKKLDSTQLDVALTKLIIALGTILHRQATNIWHSSNTRLSLVKLEIFATHNKSVVRSAARRILRMILSDPVKITSSGCHPAAGVVGEFLIKQLEQSTANVDIDVLLRLLCLAGSIMHKMPPVIFKKFAESIFALLPISNSNLRCAVFQCFQKILQQQPADSVLPFSTNVILTDTLLNFGSTTTDPFVICSWMEALCESHLCLATKDLIKSIATLKTSLKPIFQTFDFGRDSVAMITYKIICRLAEHCTQSNEELASYMINLCDEALNPRSIAVWQYVLRTEARIFEICKTAISSRSLERALKTLAGLRSDINQRITPDIDLAVGAAVRYIGAESVLRVLPLELDPQNVSLVTHFERSWLIPILRVNICNQPINFALNYFLPLAHQLQKKAPSDDVGRKTFITISGQLWDLLPNLLSSATDFMQNFPHLAEILGKVLVEQRSLRLIVLSSLRSALRYALQPDAPEERKDVMRLLAYSFLRKLFTLYTVSNVTMESAEGTTGNSLKTLRCSVLETIRIYMNLTPNDVIDNFINLAIEKSQIKGMALDQKVRILDLMAALAKKGSVSGLNNIFSVIHPLFTTSEVVLQKKAFRILEEIMKRSDDGAVTDFFTSNADEINNIFDQDLDSISKSARAALVAVYFVKLSSLASFEDAEVFGKKFLPRIIVCLDKSHNIRTRSNALKCFVKLCQQLILFGSNERSATIALNATAQKFTRILDASLLNRLIAHACSWIDDERPVIRVLVIRLLRMLAKKLPDYTMQQYQNIRNNMTYHFPGTAAVSCVRRRRCERRNGTKVKDNDRNKYDHYKTSVVTSARTACADTILNTIYDSDSESEIEDRESIGGRTRGSSVWLKNDDDEDVMDLLDRNKILKKIATVRSDPPYDEKPLKLDNSDDEFSDFEMAKDGRLIIKDLDINEKDKRKRKRFEKLLKIPDKKMKTQNNSKSDDGSDDGNSSKAINQNVGWTSGGKGIHRNVCKGVTSDNVLKRSAGNVRKKNQKYEPYIYIPISKSRRQKTELKKLIKGARKGAATDAQRKIRR</sequence>
<feature type="domain" description="RRP12 N-terminal HEAT" evidence="6">
    <location>
        <begin position="195"/>
        <end position="348"/>
    </location>
</feature>
<evidence type="ECO:0000259" key="5">
    <source>
        <dbReference type="Pfam" id="PF08161"/>
    </source>
</evidence>
<comment type="subcellular location">
    <subcellularLocation>
        <location evidence="1">Nucleus</location>
    </subcellularLocation>
</comment>
<dbReference type="Gene3D" id="1.25.10.10">
    <property type="entry name" value="Leucine-rich Repeat Variant"/>
    <property type="match status" value="1"/>
</dbReference>
<organism evidence="7 8">
    <name type="scientific">Setaria digitata</name>
    <dbReference type="NCBI Taxonomy" id="48799"/>
    <lineage>
        <taxon>Eukaryota</taxon>
        <taxon>Metazoa</taxon>
        <taxon>Ecdysozoa</taxon>
        <taxon>Nematoda</taxon>
        <taxon>Chromadorea</taxon>
        <taxon>Rhabditida</taxon>
        <taxon>Spirurina</taxon>
        <taxon>Spiruromorpha</taxon>
        <taxon>Filarioidea</taxon>
        <taxon>Setariidae</taxon>
        <taxon>Setaria</taxon>
    </lineage>
</organism>
<dbReference type="GO" id="GO:0005634">
    <property type="term" value="C:nucleus"/>
    <property type="evidence" value="ECO:0007669"/>
    <property type="project" value="UniProtKB-SubCell"/>
</dbReference>
<evidence type="ECO:0000256" key="3">
    <source>
        <dbReference type="ARBA" id="ARBA00023242"/>
    </source>
</evidence>
<keyword evidence="3" id="KW-0539">Nucleus</keyword>